<dbReference type="SUPFAM" id="SSF46785">
    <property type="entry name" value="Winged helix' DNA-binding domain"/>
    <property type="match status" value="1"/>
</dbReference>
<evidence type="ECO:0000259" key="1">
    <source>
        <dbReference type="Pfam" id="PF20803"/>
    </source>
</evidence>
<dbReference type="Pfam" id="PF20803">
    <property type="entry name" value="PaaX_M"/>
    <property type="match status" value="1"/>
</dbReference>
<accession>A0A1G2THL0</accession>
<gene>
    <name evidence="2" type="ORF">A3C70_00330</name>
</gene>
<proteinExistence type="predicted"/>
<reference evidence="2 3" key="1">
    <citation type="journal article" date="2016" name="Nat. Commun.">
        <title>Thousands of microbial genomes shed light on interconnected biogeochemical processes in an aquifer system.</title>
        <authorList>
            <person name="Anantharaman K."/>
            <person name="Brown C.T."/>
            <person name="Hug L.A."/>
            <person name="Sharon I."/>
            <person name="Castelle C.J."/>
            <person name="Probst A.J."/>
            <person name="Thomas B.C."/>
            <person name="Singh A."/>
            <person name="Wilkins M.J."/>
            <person name="Karaoz U."/>
            <person name="Brodie E.L."/>
            <person name="Williams K.H."/>
            <person name="Hubbard S.S."/>
            <person name="Banfield J.F."/>
        </authorList>
    </citation>
    <scope>NUCLEOTIDE SEQUENCE [LARGE SCALE GENOMIC DNA]</scope>
</reference>
<dbReference type="EMBL" id="MHVR01000004">
    <property type="protein sequence ID" value="OHA96790.1"/>
    <property type="molecule type" value="Genomic_DNA"/>
</dbReference>
<feature type="domain" description="Transcriptional repressor PaaX-like central Cas2-like" evidence="1">
    <location>
        <begin position="98"/>
        <end position="161"/>
    </location>
</feature>
<protein>
    <recommendedName>
        <fullName evidence="1">Transcriptional repressor PaaX-like central Cas2-like domain-containing protein</fullName>
    </recommendedName>
</protein>
<dbReference type="Proteomes" id="UP000178175">
    <property type="component" value="Unassembled WGS sequence"/>
</dbReference>
<dbReference type="SUPFAM" id="SSF143430">
    <property type="entry name" value="TTP0101/SSO1404-like"/>
    <property type="match status" value="1"/>
</dbReference>
<comment type="caution">
    <text evidence="2">The sequence shown here is derived from an EMBL/GenBank/DDBJ whole genome shotgun (WGS) entry which is preliminary data.</text>
</comment>
<evidence type="ECO:0000313" key="2">
    <source>
        <dbReference type="EMBL" id="OHA96790.1"/>
    </source>
</evidence>
<name>A0A1G2THL0_9BACT</name>
<sequence length="164" mass="19349">MSLVKEILRTTAKYYPLGYSQLYESLYKETIYGRKLNKNSLSATLSRMKKDGLLETRNKKFLLTKEGLDRLDKDGAKIKTFFNQKNIADNREKLKNLVLIFDIPEKQKLYREWLRSELVGLGFTMIQKSVWLGPALPKEFVEYLNELGLFKHIRFFKTTEKDLI</sequence>
<dbReference type="InterPro" id="IPR036390">
    <property type="entry name" value="WH_DNA-bd_sf"/>
</dbReference>
<organism evidence="2 3">
    <name type="scientific">Candidatus Zambryskibacteria bacterium RIFCSPHIGHO2_02_FULL_43_14</name>
    <dbReference type="NCBI Taxonomy" id="1802748"/>
    <lineage>
        <taxon>Bacteria</taxon>
        <taxon>Candidatus Zambryskiibacteriota</taxon>
    </lineage>
</organism>
<dbReference type="InterPro" id="IPR048846">
    <property type="entry name" value="PaaX-like_central"/>
</dbReference>
<dbReference type="AlphaFoldDB" id="A0A1G2THL0"/>
<evidence type="ECO:0000313" key="3">
    <source>
        <dbReference type="Proteomes" id="UP000178175"/>
    </source>
</evidence>